<comment type="caution">
    <text evidence="1">The sequence shown here is derived from an EMBL/GenBank/DDBJ whole genome shotgun (WGS) entry which is preliminary data.</text>
</comment>
<reference evidence="1 2" key="1">
    <citation type="submission" date="2020-02" db="EMBL/GenBank/DDBJ databases">
        <title>Whole-genome analyses of novel actinobacteria.</title>
        <authorList>
            <person name="Sahin N."/>
            <person name="Tatar D."/>
        </authorList>
    </citation>
    <scope>NUCLEOTIDE SEQUENCE [LARGE SCALE GENOMIC DNA]</scope>
    <source>
        <strain evidence="1 2">SB3404</strain>
    </source>
</reference>
<sequence length="58" mass="6778">MTWRIDRIPSKRVSVTDDNRVRLPLWILRDGRHAADAPLTLSRVEAEHLHAEPHCRGR</sequence>
<dbReference type="EMBL" id="JAAKZZ010000227">
    <property type="protein sequence ID" value="NGO70739.1"/>
    <property type="molecule type" value="Genomic_DNA"/>
</dbReference>
<accession>A0A6G4WZL7</accession>
<evidence type="ECO:0000313" key="2">
    <source>
        <dbReference type="Proteomes" id="UP000477722"/>
    </source>
</evidence>
<dbReference type="Proteomes" id="UP000477722">
    <property type="component" value="Unassembled WGS sequence"/>
</dbReference>
<proteinExistence type="predicted"/>
<dbReference type="AlphaFoldDB" id="A0A6G4WZL7"/>
<name>A0A6G4WZL7_9ACTN</name>
<dbReference type="RefSeq" id="WP_165300394.1">
    <property type="nucleotide sequence ID" value="NZ_JAAKZZ010000227.1"/>
</dbReference>
<gene>
    <name evidence="1" type="ORF">G5C65_20765</name>
</gene>
<evidence type="ECO:0000313" key="1">
    <source>
        <dbReference type="EMBL" id="NGO70739.1"/>
    </source>
</evidence>
<protein>
    <submittedName>
        <fullName evidence="1">Uncharacterized protein</fullName>
    </submittedName>
</protein>
<organism evidence="1 2">
    <name type="scientific">Streptomyces boncukensis</name>
    <dbReference type="NCBI Taxonomy" id="2711219"/>
    <lineage>
        <taxon>Bacteria</taxon>
        <taxon>Bacillati</taxon>
        <taxon>Actinomycetota</taxon>
        <taxon>Actinomycetes</taxon>
        <taxon>Kitasatosporales</taxon>
        <taxon>Streptomycetaceae</taxon>
        <taxon>Streptomyces</taxon>
    </lineage>
</organism>
<keyword evidence="2" id="KW-1185">Reference proteome</keyword>